<dbReference type="AlphaFoldDB" id="A0AA37XLN9"/>
<feature type="transmembrane region" description="Helical" evidence="5">
    <location>
        <begin position="441"/>
        <end position="467"/>
    </location>
</feature>
<reference evidence="6" key="3">
    <citation type="submission" date="2018-03" db="EMBL/GenBank/DDBJ databases">
        <authorList>
            <person name="Jeon C.O."/>
        </authorList>
    </citation>
    <scope>NUCLEOTIDE SEQUENCE</scope>
    <source>
        <strain evidence="6">JCM 31126</strain>
    </source>
</reference>
<proteinExistence type="predicted"/>
<evidence type="ECO:0000256" key="4">
    <source>
        <dbReference type="ARBA" id="ARBA00023136"/>
    </source>
</evidence>
<evidence type="ECO:0000256" key="1">
    <source>
        <dbReference type="ARBA" id="ARBA00004141"/>
    </source>
</evidence>
<keyword evidence="3 5" id="KW-1133">Transmembrane helix</keyword>
<evidence type="ECO:0000313" key="7">
    <source>
        <dbReference type="EMBL" id="GMA73067.1"/>
    </source>
</evidence>
<dbReference type="Proteomes" id="UP000268310">
    <property type="component" value="Chromosome"/>
</dbReference>
<dbReference type="RefSeq" id="WP_103100167.1">
    <property type="nucleotide sequence ID" value="NZ_BSUW01000001.1"/>
</dbReference>
<keyword evidence="4 5" id="KW-0472">Membrane</keyword>
<feature type="transmembrane region" description="Helical" evidence="5">
    <location>
        <begin position="353"/>
        <end position="371"/>
    </location>
</feature>
<dbReference type="EMBL" id="CP027783">
    <property type="protein sequence ID" value="AYW47381.1"/>
    <property type="molecule type" value="Genomic_DNA"/>
</dbReference>
<feature type="transmembrane region" description="Helical" evidence="5">
    <location>
        <begin position="111"/>
        <end position="131"/>
    </location>
</feature>
<keyword evidence="8" id="KW-1185">Reference proteome</keyword>
<feature type="transmembrane region" description="Helical" evidence="5">
    <location>
        <begin position="143"/>
        <end position="160"/>
    </location>
</feature>
<dbReference type="Proteomes" id="UP001157039">
    <property type="component" value="Unassembled WGS sequence"/>
</dbReference>
<gene>
    <name evidence="6" type="ORF">C7K38_02725</name>
    <name evidence="7" type="ORF">GCM10025885_21160</name>
</gene>
<dbReference type="PANTHER" id="PTHR43424:SF1">
    <property type="entry name" value="LOCUS PUTATIVE PROTEIN 1-RELATED"/>
    <property type="match status" value="1"/>
</dbReference>
<sequence>MKNIAKNFFYQTIFQLAKIIMPIVTIPIVSNALGPDGVGLYNYTHSIAQYFVLFSGLGITLYGNRAIALVWAKKGNVSRTFWEIFIFKAFATILFLFIYFSIVFLFLDNKIFYAVQSLTIFAVLFDVSWFFMGIEDFKKTSMSNLTVQVITFFLIVTFINDKNDTLLYTLVQASGMLLSQAFVWPFLKKYIIFERVSLKRSLLRFKGSVMYFIPQVAIMLYTNLNKTLVGAIVGSAAVGYYTNSLQLNDVFTTIITTLDVVLLPYMSGLFAKDNTRRIIQMMDTTIHLQLFFSIPIMFGMLTVFDKLVPWFFGDQFLFIISVIPWLAVLIVIKPLGMSVSRQYLMPIGKIGEYNKSVIIGAIINIIANLILLPTIGFWGVVISTIIAEFFVTFVRTRSFVKATEFNFDLRKIGSYFVSGLIMCVVTRFLTTNMSASALTNIVQVLIAMTIYFGLTILLKVNPLFFYIKNKSK</sequence>
<dbReference type="GO" id="GO:0016020">
    <property type="term" value="C:membrane"/>
    <property type="evidence" value="ECO:0007669"/>
    <property type="project" value="UniProtKB-SubCell"/>
</dbReference>
<reference evidence="7 9" key="2">
    <citation type="journal article" date="2014" name="Int. J. Syst. Evol. Microbiol.">
        <title>Complete genome sequence of Corynebacterium casei LMG S-19264T (=DSM 44701T), isolated from a smear-ripened cheese.</title>
        <authorList>
            <consortium name="US DOE Joint Genome Institute (JGI-PGF)"/>
            <person name="Walter F."/>
            <person name="Albersmeier A."/>
            <person name="Kalinowski J."/>
            <person name="Ruckert C."/>
        </authorList>
    </citation>
    <scope>NUCLEOTIDE SEQUENCE [LARGE SCALE GENOMIC DNA]</scope>
    <source>
        <strain evidence="7 9">NBRC 114545</strain>
    </source>
</reference>
<keyword evidence="2 5" id="KW-0812">Transmembrane</keyword>
<dbReference type="InterPro" id="IPR002797">
    <property type="entry name" value="Polysacc_synth"/>
</dbReference>
<evidence type="ECO:0000313" key="6">
    <source>
        <dbReference type="EMBL" id="AYW47381.1"/>
    </source>
</evidence>
<feature type="transmembrane region" description="Helical" evidence="5">
    <location>
        <begin position="310"/>
        <end position="332"/>
    </location>
</feature>
<evidence type="ECO:0000313" key="9">
    <source>
        <dbReference type="Proteomes" id="UP001157039"/>
    </source>
</evidence>
<name>A0AA37XLN9_9ENTE</name>
<feature type="transmembrane region" description="Helical" evidence="5">
    <location>
        <begin position="12"/>
        <end position="30"/>
    </location>
</feature>
<dbReference type="PANTHER" id="PTHR43424">
    <property type="entry name" value="LOCUS PUTATIVE PROTEIN 1-RELATED"/>
    <property type="match status" value="1"/>
</dbReference>
<protein>
    <submittedName>
        <fullName evidence="7">Flippase</fullName>
    </submittedName>
</protein>
<reference evidence="7" key="4">
    <citation type="submission" date="2023-02" db="EMBL/GenBank/DDBJ databases">
        <authorList>
            <person name="Sun Q."/>
            <person name="Mori K."/>
        </authorList>
    </citation>
    <scope>NUCLEOTIDE SEQUENCE</scope>
    <source>
        <strain evidence="7">NBRC 114545</strain>
    </source>
</reference>
<dbReference type="KEGG" id="too:C7K38_02725"/>
<organism evidence="7 9">
    <name type="scientific">Tetragenococcus osmophilus</name>
    <dbReference type="NCBI Taxonomy" id="526944"/>
    <lineage>
        <taxon>Bacteria</taxon>
        <taxon>Bacillati</taxon>
        <taxon>Bacillota</taxon>
        <taxon>Bacilli</taxon>
        <taxon>Lactobacillales</taxon>
        <taxon>Enterococcaceae</taxon>
        <taxon>Tetragenococcus</taxon>
    </lineage>
</organism>
<feature type="transmembrane region" description="Helical" evidence="5">
    <location>
        <begin position="412"/>
        <end position="429"/>
    </location>
</feature>
<comment type="subcellular location">
    <subcellularLocation>
        <location evidence="1">Membrane</location>
        <topology evidence="1">Multi-pass membrane protein</topology>
    </subcellularLocation>
</comment>
<evidence type="ECO:0000256" key="3">
    <source>
        <dbReference type="ARBA" id="ARBA00022989"/>
    </source>
</evidence>
<dbReference type="EMBL" id="BSUW01000001">
    <property type="protein sequence ID" value="GMA73067.1"/>
    <property type="molecule type" value="Genomic_DNA"/>
</dbReference>
<feature type="transmembrane region" description="Helical" evidence="5">
    <location>
        <begin position="50"/>
        <end position="72"/>
    </location>
</feature>
<feature type="transmembrane region" description="Helical" evidence="5">
    <location>
        <begin position="286"/>
        <end position="304"/>
    </location>
</feature>
<feature type="transmembrane region" description="Helical" evidence="5">
    <location>
        <begin position="208"/>
        <end position="224"/>
    </location>
</feature>
<dbReference type="Pfam" id="PF01943">
    <property type="entry name" value="Polysacc_synt"/>
    <property type="match status" value="1"/>
</dbReference>
<feature type="transmembrane region" description="Helical" evidence="5">
    <location>
        <begin position="244"/>
        <end position="265"/>
    </location>
</feature>
<reference evidence="6 8" key="1">
    <citation type="journal article" date="2012" name="Int. J. Syst. Evol. Microbiol.">
        <title>Characterization of Tetragenococcus strains from sugar thick juice reveals a novel species, Tetragenococcus osmophilus sp. nov., and divides Tetragenococcus halophilus into two subspecies, T. halophilus subsp. halophilus subsp. nov. and T. halophilus subsp. flandriensis subsp. nov.</title>
        <authorList>
            <person name="Juste A."/>
            <person name="Van Trappen S."/>
            <person name="Verreth C."/>
            <person name="Cleenwerck I."/>
            <person name="De Vos P."/>
            <person name="Lievens B."/>
            <person name="Willems K.A."/>
        </authorList>
    </citation>
    <scope>NUCLEOTIDE SEQUENCE [LARGE SCALE GENOMIC DNA]</scope>
    <source>
        <strain evidence="6 8">JCM 31126</strain>
    </source>
</reference>
<feature type="transmembrane region" description="Helical" evidence="5">
    <location>
        <begin position="377"/>
        <end position="400"/>
    </location>
</feature>
<feature type="transmembrane region" description="Helical" evidence="5">
    <location>
        <begin position="166"/>
        <end position="187"/>
    </location>
</feature>
<evidence type="ECO:0000313" key="8">
    <source>
        <dbReference type="Proteomes" id="UP000268310"/>
    </source>
</evidence>
<evidence type="ECO:0000256" key="5">
    <source>
        <dbReference type="SAM" id="Phobius"/>
    </source>
</evidence>
<dbReference type="InterPro" id="IPR052556">
    <property type="entry name" value="PolySynth_Transporter"/>
</dbReference>
<accession>A0AA37XLN9</accession>
<feature type="transmembrane region" description="Helical" evidence="5">
    <location>
        <begin position="84"/>
        <end position="105"/>
    </location>
</feature>
<evidence type="ECO:0000256" key="2">
    <source>
        <dbReference type="ARBA" id="ARBA00022692"/>
    </source>
</evidence>